<dbReference type="GO" id="GO:0005737">
    <property type="term" value="C:cytoplasm"/>
    <property type="evidence" value="ECO:0007669"/>
    <property type="project" value="UniProtKB-SubCell"/>
</dbReference>
<comment type="subcellular location">
    <subcellularLocation>
        <location evidence="1">Cytoplasm</location>
    </subcellularLocation>
</comment>
<dbReference type="Pfam" id="PF22381">
    <property type="entry name" value="Staph_reg_Sar_Rot"/>
    <property type="match status" value="1"/>
</dbReference>
<keyword evidence="2" id="KW-0805">Transcription regulation</keyword>
<evidence type="ECO:0000313" key="11">
    <source>
        <dbReference type="EMBL" id="SQB98676.1"/>
    </source>
</evidence>
<dbReference type="PANTHER" id="PTHR42756:SF1">
    <property type="entry name" value="TRANSCRIPTIONAL REPRESSOR OF EMRAB OPERON"/>
    <property type="match status" value="1"/>
</dbReference>
<keyword evidence="4" id="KW-0238">DNA-binding</keyword>
<dbReference type="PRINTS" id="PR00598">
    <property type="entry name" value="HTHMARR"/>
</dbReference>
<dbReference type="InterPro" id="IPR036390">
    <property type="entry name" value="WH_DNA-bd_sf"/>
</dbReference>
<dbReference type="AlphaFoldDB" id="A0A2X3BH97"/>
<dbReference type="InterPro" id="IPR036388">
    <property type="entry name" value="WH-like_DNA-bd_sf"/>
</dbReference>
<dbReference type="InterPro" id="IPR000835">
    <property type="entry name" value="HTH_MarR-typ"/>
</dbReference>
<evidence type="ECO:0000256" key="7">
    <source>
        <dbReference type="ARBA" id="ARBA00046337"/>
    </source>
</evidence>
<evidence type="ECO:0000256" key="5">
    <source>
        <dbReference type="ARBA" id="ARBA00023163"/>
    </source>
</evidence>
<dbReference type="InterPro" id="IPR055166">
    <property type="entry name" value="Transc_reg_Sar_Rot_HTH"/>
</dbReference>
<dbReference type="Gene3D" id="1.10.10.10">
    <property type="entry name" value="Winged helix-like DNA-binding domain superfamily/Winged helix DNA-binding domain"/>
    <property type="match status" value="1"/>
</dbReference>
<evidence type="ECO:0000256" key="1">
    <source>
        <dbReference type="ARBA" id="ARBA00004496"/>
    </source>
</evidence>
<protein>
    <recommendedName>
        <fullName evidence="6">HTH-type transcriptional regulator MgrA</fullName>
    </recommendedName>
    <alternativeName>
        <fullName evidence="8">HTH-type transcriptional regulator SarZ</fullName>
    </alternativeName>
    <alternativeName>
        <fullName evidence="9">Staphylococcal accessory regulator Z</fullName>
    </alternativeName>
</protein>
<name>A0A2X3BH97_9HELI</name>
<evidence type="ECO:0000256" key="9">
    <source>
        <dbReference type="ARBA" id="ARBA00047207"/>
    </source>
</evidence>
<accession>A0A2X3BH97</accession>
<reference evidence="11 12" key="1">
    <citation type="submission" date="2018-06" db="EMBL/GenBank/DDBJ databases">
        <authorList>
            <consortium name="Pathogen Informatics"/>
            <person name="Doyle S."/>
        </authorList>
    </citation>
    <scope>NUCLEOTIDE SEQUENCE [LARGE SCALE GENOMIC DNA]</scope>
    <source>
        <strain evidence="11 12">NCTC13102</strain>
    </source>
</reference>
<dbReference type="PROSITE" id="PS50995">
    <property type="entry name" value="HTH_MARR_2"/>
    <property type="match status" value="1"/>
</dbReference>
<dbReference type="PROSITE" id="PS01117">
    <property type="entry name" value="HTH_MARR_1"/>
    <property type="match status" value="1"/>
</dbReference>
<dbReference type="GO" id="GO:0003677">
    <property type="term" value="F:DNA binding"/>
    <property type="evidence" value="ECO:0007669"/>
    <property type="project" value="UniProtKB-KW"/>
</dbReference>
<feature type="domain" description="HTH marR-type" evidence="10">
    <location>
        <begin position="16"/>
        <end position="150"/>
    </location>
</feature>
<dbReference type="RefSeq" id="WP_112058637.1">
    <property type="nucleotide sequence ID" value="NZ_UAWL01000006.1"/>
</dbReference>
<dbReference type="PANTHER" id="PTHR42756">
    <property type="entry name" value="TRANSCRIPTIONAL REGULATOR, MARR"/>
    <property type="match status" value="1"/>
</dbReference>
<dbReference type="Proteomes" id="UP000250166">
    <property type="component" value="Unassembled WGS sequence"/>
</dbReference>
<evidence type="ECO:0000256" key="8">
    <source>
        <dbReference type="ARBA" id="ARBA00047188"/>
    </source>
</evidence>
<keyword evidence="3" id="KW-0843">Virulence</keyword>
<dbReference type="SMART" id="SM00347">
    <property type="entry name" value="HTH_MARR"/>
    <property type="match status" value="1"/>
</dbReference>
<evidence type="ECO:0000256" key="6">
    <source>
        <dbReference type="ARBA" id="ARBA00040307"/>
    </source>
</evidence>
<dbReference type="GO" id="GO:0003700">
    <property type="term" value="F:DNA-binding transcription factor activity"/>
    <property type="evidence" value="ECO:0007669"/>
    <property type="project" value="InterPro"/>
</dbReference>
<evidence type="ECO:0000256" key="3">
    <source>
        <dbReference type="ARBA" id="ARBA00023026"/>
    </source>
</evidence>
<proteinExistence type="inferred from homology"/>
<dbReference type="SUPFAM" id="SSF46785">
    <property type="entry name" value="Winged helix' DNA-binding domain"/>
    <property type="match status" value="1"/>
</dbReference>
<keyword evidence="5" id="KW-0804">Transcription</keyword>
<evidence type="ECO:0000313" key="12">
    <source>
        <dbReference type="Proteomes" id="UP000250166"/>
    </source>
</evidence>
<organism evidence="11 12">
    <name type="scientific">Helicobacter fennelliae</name>
    <dbReference type="NCBI Taxonomy" id="215"/>
    <lineage>
        <taxon>Bacteria</taxon>
        <taxon>Pseudomonadati</taxon>
        <taxon>Campylobacterota</taxon>
        <taxon>Epsilonproteobacteria</taxon>
        <taxon>Campylobacterales</taxon>
        <taxon>Helicobacteraceae</taxon>
        <taxon>Helicobacter</taxon>
    </lineage>
</organism>
<comment type="similarity">
    <text evidence="7">Belongs to the SarZ family.</text>
</comment>
<evidence type="ECO:0000256" key="2">
    <source>
        <dbReference type="ARBA" id="ARBA00023015"/>
    </source>
</evidence>
<dbReference type="InterPro" id="IPR023187">
    <property type="entry name" value="Tscrpt_reg_MarR-type_CS"/>
</dbReference>
<sequence>MSYKKIKEIDEQSLKNYRFTRLFGMTARHIENYIYKLLQPYGLGFEQTRMLFLLSCRKDLQLNDIVKESLKDKTTISRAISSLEKKGFITKTHSHRDKRIVYINITQEGKDKLQELTDSTIFSEAESIFTNALTTEEQEIFKQCLTKILKGML</sequence>
<evidence type="ECO:0000256" key="4">
    <source>
        <dbReference type="ARBA" id="ARBA00023125"/>
    </source>
</evidence>
<dbReference type="EMBL" id="UAWL01000006">
    <property type="protein sequence ID" value="SQB98676.1"/>
    <property type="molecule type" value="Genomic_DNA"/>
</dbReference>
<evidence type="ECO:0000259" key="10">
    <source>
        <dbReference type="PROSITE" id="PS50995"/>
    </source>
</evidence>
<gene>
    <name evidence="11" type="ORF">NCTC13102_01141</name>
</gene>